<name>A0A0A8Z143_ARUDO</name>
<proteinExistence type="predicted"/>
<feature type="region of interest" description="Disordered" evidence="1">
    <location>
        <begin position="135"/>
        <end position="172"/>
    </location>
</feature>
<keyword evidence="2" id="KW-1133">Transmembrane helix</keyword>
<evidence type="ECO:0000256" key="1">
    <source>
        <dbReference type="SAM" id="MobiDB-lite"/>
    </source>
</evidence>
<sequence>MRRSAPWKGASGRFRRSDITCFRPRPSRSTAILGGGKATGLPLPPAAGAAPPSMSASFFFFFFFFGSPAAAGSAAAAASSRSRLRAFLGLVAFLGAATSVGAAAAAVADPSVACAAEGISTGCARLCSMNSSSSTELPGSGGVGGSPPKPGGPSSMAGGASGSGAGRWDGSGAGESRRLSRYWSFLLTLAFMADAPGTIFSMSLAAAPPAPPLRRPGPGVACSGVFLWPWSGRAR</sequence>
<protein>
    <submittedName>
        <fullName evidence="3">Uncharacterized protein</fullName>
    </submittedName>
</protein>
<evidence type="ECO:0000256" key="2">
    <source>
        <dbReference type="SAM" id="Phobius"/>
    </source>
</evidence>
<organism evidence="3">
    <name type="scientific">Arundo donax</name>
    <name type="common">Giant reed</name>
    <name type="synonym">Donax arundinaceus</name>
    <dbReference type="NCBI Taxonomy" id="35708"/>
    <lineage>
        <taxon>Eukaryota</taxon>
        <taxon>Viridiplantae</taxon>
        <taxon>Streptophyta</taxon>
        <taxon>Embryophyta</taxon>
        <taxon>Tracheophyta</taxon>
        <taxon>Spermatophyta</taxon>
        <taxon>Magnoliopsida</taxon>
        <taxon>Liliopsida</taxon>
        <taxon>Poales</taxon>
        <taxon>Poaceae</taxon>
        <taxon>PACMAD clade</taxon>
        <taxon>Arundinoideae</taxon>
        <taxon>Arundineae</taxon>
        <taxon>Arundo</taxon>
    </lineage>
</organism>
<keyword evidence="2" id="KW-0812">Transmembrane</keyword>
<reference evidence="3" key="2">
    <citation type="journal article" date="2015" name="Data Brief">
        <title>Shoot transcriptome of the giant reed, Arundo donax.</title>
        <authorList>
            <person name="Barrero R.A."/>
            <person name="Guerrero F.D."/>
            <person name="Moolhuijzen P."/>
            <person name="Goolsby J.A."/>
            <person name="Tidwell J."/>
            <person name="Bellgard S.E."/>
            <person name="Bellgard M.I."/>
        </authorList>
    </citation>
    <scope>NUCLEOTIDE SEQUENCE</scope>
    <source>
        <tissue evidence="3">Shoot tissue taken approximately 20 cm above the soil surface</tissue>
    </source>
</reference>
<feature type="compositionally biased region" description="Gly residues" evidence="1">
    <location>
        <begin position="159"/>
        <end position="172"/>
    </location>
</feature>
<dbReference type="EMBL" id="GBRH01269328">
    <property type="protein sequence ID" value="JAD28567.1"/>
    <property type="molecule type" value="Transcribed_RNA"/>
</dbReference>
<dbReference type="AlphaFoldDB" id="A0A0A8Z143"/>
<keyword evidence="2" id="KW-0472">Membrane</keyword>
<accession>A0A0A8Z143</accession>
<reference evidence="3" key="1">
    <citation type="submission" date="2014-09" db="EMBL/GenBank/DDBJ databases">
        <authorList>
            <person name="Magalhaes I.L.F."/>
            <person name="Oliveira U."/>
            <person name="Santos F.R."/>
            <person name="Vidigal T.H.D.A."/>
            <person name="Brescovit A.D."/>
            <person name="Santos A.J."/>
        </authorList>
    </citation>
    <scope>NUCLEOTIDE SEQUENCE</scope>
    <source>
        <tissue evidence="3">Shoot tissue taken approximately 20 cm above the soil surface</tissue>
    </source>
</reference>
<evidence type="ECO:0000313" key="3">
    <source>
        <dbReference type="EMBL" id="JAD28567.1"/>
    </source>
</evidence>
<feature type="transmembrane region" description="Helical" evidence="2">
    <location>
        <begin position="59"/>
        <end position="79"/>
    </location>
</feature>
<feature type="transmembrane region" description="Helical" evidence="2">
    <location>
        <begin position="86"/>
        <end position="108"/>
    </location>
</feature>